<gene>
    <name evidence="2" type="ORF">S101395_00549</name>
</gene>
<evidence type="ECO:0000259" key="1">
    <source>
        <dbReference type="Pfam" id="PF13649"/>
    </source>
</evidence>
<organism evidence="2 3">
    <name type="scientific">Bacillus sonorensis</name>
    <dbReference type="NCBI Taxonomy" id="119858"/>
    <lineage>
        <taxon>Bacteria</taxon>
        <taxon>Bacillati</taxon>
        <taxon>Bacillota</taxon>
        <taxon>Bacilli</taxon>
        <taxon>Bacillales</taxon>
        <taxon>Bacillaceae</taxon>
        <taxon>Bacillus</taxon>
    </lineage>
</organism>
<keyword evidence="2" id="KW-0808">Transferase</keyword>
<dbReference type="Gene3D" id="3.40.50.150">
    <property type="entry name" value="Vaccinia Virus protein VP39"/>
    <property type="match status" value="1"/>
</dbReference>
<protein>
    <submittedName>
        <fullName evidence="2">Methyltransferase YcgJ</fullName>
    </submittedName>
</protein>
<dbReference type="InterPro" id="IPR041698">
    <property type="entry name" value="Methyltransf_25"/>
</dbReference>
<keyword evidence="3" id="KW-1185">Reference proteome</keyword>
<evidence type="ECO:0000313" key="2">
    <source>
        <dbReference type="EMBL" id="ASB87104.1"/>
    </source>
</evidence>
<dbReference type="InterPro" id="IPR029063">
    <property type="entry name" value="SAM-dependent_MTases_sf"/>
</dbReference>
<dbReference type="GO" id="GO:0008168">
    <property type="term" value="F:methyltransferase activity"/>
    <property type="evidence" value="ECO:0007669"/>
    <property type="project" value="UniProtKB-KW"/>
</dbReference>
<dbReference type="CDD" id="cd02440">
    <property type="entry name" value="AdoMet_MTases"/>
    <property type="match status" value="1"/>
</dbReference>
<feature type="domain" description="Methyltransferase" evidence="1">
    <location>
        <begin position="44"/>
        <end position="95"/>
    </location>
</feature>
<dbReference type="SUPFAM" id="SSF53335">
    <property type="entry name" value="S-adenosyl-L-methionine-dependent methyltransferases"/>
    <property type="match status" value="1"/>
</dbReference>
<dbReference type="EMBL" id="CP021920">
    <property type="protein sequence ID" value="ASB87104.1"/>
    <property type="molecule type" value="Genomic_DNA"/>
</dbReference>
<name>A0ABN5ACV2_9BACI</name>
<accession>A0ABN5ACV2</accession>
<proteinExistence type="predicted"/>
<evidence type="ECO:0000313" key="3">
    <source>
        <dbReference type="Proteomes" id="UP000196877"/>
    </source>
</evidence>
<dbReference type="Proteomes" id="UP000196877">
    <property type="component" value="Chromosome"/>
</dbReference>
<keyword evidence="2" id="KW-0489">Methyltransferase</keyword>
<reference evidence="2 3" key="1">
    <citation type="submission" date="2017-06" db="EMBL/GenBank/DDBJ databases">
        <title>Genome sequence of Bacillus sonorensis strain SRCM101395.</title>
        <authorList>
            <person name="Cho S.H."/>
        </authorList>
    </citation>
    <scope>NUCLEOTIDE SEQUENCE [LARGE SCALE GENOMIC DNA]</scope>
    <source>
        <strain evidence="2 3">SRCM101395</strain>
    </source>
</reference>
<sequence>MKTSAQKQFAKNPDRYRDEPLFSAGKDLEFMVNSVSLQGDEVLLDVGSGAGHTAIAFSPFVKHCTGVDITEEMVQTAALFAKEKNAFRVSFLQMRKSSIFPMLLLISLHAVLRPTISLTSAGPLRKSPAF</sequence>
<dbReference type="GO" id="GO:0032259">
    <property type="term" value="P:methylation"/>
    <property type="evidence" value="ECO:0007669"/>
    <property type="project" value="UniProtKB-KW"/>
</dbReference>
<dbReference type="Pfam" id="PF13649">
    <property type="entry name" value="Methyltransf_25"/>
    <property type="match status" value="1"/>
</dbReference>